<sequence>MKKILEDMIIKWHQCGYSVEEIHQGMPQVTIDQIRATIIHRHEA</sequence>
<accession>A0A6N2T4W1</accession>
<protein>
    <submittedName>
        <fullName evidence="1">DUF433 domain-containing protein</fullName>
    </submittedName>
</protein>
<evidence type="ECO:0000313" key="2">
    <source>
        <dbReference type="EMBL" id="VYT00023.1"/>
    </source>
</evidence>
<reference evidence="2" key="2">
    <citation type="submission" date="2019-11" db="EMBL/GenBank/DDBJ databases">
        <authorList>
            <person name="Feng L."/>
        </authorList>
    </citation>
    <scope>NUCLEOTIDE SEQUENCE</scope>
    <source>
        <strain evidence="2">BdentiumLFYP24</strain>
    </source>
</reference>
<organism evidence="2">
    <name type="scientific">Bifidobacterium dentium</name>
    <dbReference type="NCBI Taxonomy" id="1689"/>
    <lineage>
        <taxon>Bacteria</taxon>
        <taxon>Bacillati</taxon>
        <taxon>Actinomycetota</taxon>
        <taxon>Actinomycetes</taxon>
        <taxon>Bifidobacteriales</taxon>
        <taxon>Bifidobacteriaceae</taxon>
        <taxon>Bifidobacterium</taxon>
    </lineage>
</organism>
<name>A0A6N2T4W1_9BIFI</name>
<proteinExistence type="predicted"/>
<dbReference type="Pfam" id="PF04255">
    <property type="entry name" value="DUF433"/>
    <property type="match status" value="1"/>
</dbReference>
<evidence type="ECO:0000313" key="1">
    <source>
        <dbReference type="EMBL" id="KAB7462269.1"/>
    </source>
</evidence>
<dbReference type="AlphaFoldDB" id="A0A6N2T4W1"/>
<dbReference type="EMBL" id="CACRSP010000004">
    <property type="protein sequence ID" value="VYT00023.1"/>
    <property type="molecule type" value="Genomic_DNA"/>
</dbReference>
<dbReference type="EMBL" id="WDPD01000001">
    <property type="protein sequence ID" value="KAB7462269.1"/>
    <property type="molecule type" value="Genomic_DNA"/>
</dbReference>
<dbReference type="InterPro" id="IPR007367">
    <property type="entry name" value="DUF433"/>
</dbReference>
<dbReference type="Proteomes" id="UP000429211">
    <property type="component" value="Unassembled WGS sequence"/>
</dbReference>
<evidence type="ECO:0000313" key="3">
    <source>
        <dbReference type="Proteomes" id="UP000429211"/>
    </source>
</evidence>
<gene>
    <name evidence="2" type="ORF">BDLFYP24_01803</name>
    <name evidence="1" type="ORF">GBB04_00280</name>
</gene>
<reference evidence="1 3" key="1">
    <citation type="journal article" date="2019" name="Nat. Med.">
        <title>A library of human gut bacterial isolates paired with longitudinal multiomics data enables mechanistic microbiome research.</title>
        <authorList>
            <person name="Poyet M."/>
            <person name="Groussin M."/>
            <person name="Gibbons S.M."/>
            <person name="Avila-Pacheco J."/>
            <person name="Jiang X."/>
            <person name="Kearney S.M."/>
            <person name="Perrotta A.R."/>
            <person name="Berdy B."/>
            <person name="Zhao S."/>
            <person name="Lieberman T.D."/>
            <person name="Swanson P.K."/>
            <person name="Smith M."/>
            <person name="Roesemann S."/>
            <person name="Alexander J.E."/>
            <person name="Rich S.A."/>
            <person name="Livny J."/>
            <person name="Vlamakis H."/>
            <person name="Clish C."/>
            <person name="Bullock K."/>
            <person name="Deik A."/>
            <person name="Scott J."/>
            <person name="Pierce K.A."/>
            <person name="Xavier R.J."/>
            <person name="Alm E.J."/>
        </authorList>
    </citation>
    <scope>NUCLEOTIDE SEQUENCE [LARGE SCALE GENOMIC DNA]</scope>
    <source>
        <strain evidence="1 3">BIOML-A2</strain>
    </source>
</reference>
<dbReference type="RefSeq" id="WP_129879717.1">
    <property type="nucleotide sequence ID" value="NZ_CACRSP010000004.1"/>
</dbReference>